<dbReference type="AlphaFoldDB" id="A0A7G8PQE4"/>
<dbReference type="Gene3D" id="3.30.200.20">
    <property type="entry name" value="Phosphorylase Kinase, domain 1"/>
    <property type="match status" value="1"/>
</dbReference>
<keyword evidence="6" id="KW-0808">Transferase</keyword>
<proteinExistence type="predicted"/>
<dbReference type="InterPro" id="IPR000719">
    <property type="entry name" value="Prot_kinase_dom"/>
</dbReference>
<keyword evidence="3" id="KW-1003">Cell membrane</keyword>
<name>A0A7G8PQE4_9MYCO</name>
<keyword evidence="19" id="KW-0614">Plasmid</keyword>
<dbReference type="SMART" id="SM00220">
    <property type="entry name" value="S_TKc"/>
    <property type="match status" value="1"/>
</dbReference>
<evidence type="ECO:0000256" key="6">
    <source>
        <dbReference type="ARBA" id="ARBA00022679"/>
    </source>
</evidence>
<accession>A0A7G8PQE4</accession>
<dbReference type="GO" id="GO:0005524">
    <property type="term" value="F:ATP binding"/>
    <property type="evidence" value="ECO:0007669"/>
    <property type="project" value="UniProtKB-KW"/>
</dbReference>
<evidence type="ECO:0000259" key="18">
    <source>
        <dbReference type="PROSITE" id="PS50983"/>
    </source>
</evidence>
<feature type="compositionally biased region" description="Pro residues" evidence="15">
    <location>
        <begin position="302"/>
        <end position="312"/>
    </location>
</feature>
<evidence type="ECO:0000256" key="1">
    <source>
        <dbReference type="ARBA" id="ARBA00004162"/>
    </source>
</evidence>
<dbReference type="PROSITE" id="PS50011">
    <property type="entry name" value="PROTEIN_KINASE_DOM"/>
    <property type="match status" value="1"/>
</dbReference>
<dbReference type="Gene3D" id="3.40.50.1980">
    <property type="entry name" value="Nitrogenase molybdenum iron protein domain"/>
    <property type="match status" value="2"/>
</dbReference>
<gene>
    <name evidence="19" type="ORF">HZU40_34110</name>
</gene>
<evidence type="ECO:0000256" key="2">
    <source>
        <dbReference type="ARBA" id="ARBA00012513"/>
    </source>
</evidence>
<evidence type="ECO:0000256" key="9">
    <source>
        <dbReference type="ARBA" id="ARBA00022777"/>
    </source>
</evidence>
<dbReference type="FunFam" id="1.10.510.10:FF:000021">
    <property type="entry name" value="Serine/threonine protein kinase"/>
    <property type="match status" value="1"/>
</dbReference>
<dbReference type="InterPro" id="IPR002491">
    <property type="entry name" value="ABC_transptr_periplasmic_BD"/>
</dbReference>
<dbReference type="InterPro" id="IPR008271">
    <property type="entry name" value="Ser/Thr_kinase_AS"/>
</dbReference>
<dbReference type="PANTHER" id="PTHR43289">
    <property type="entry name" value="MITOGEN-ACTIVATED PROTEIN KINASE KINASE KINASE 20-RELATED"/>
    <property type="match status" value="1"/>
</dbReference>
<dbReference type="SUPFAM" id="SSF56112">
    <property type="entry name" value="Protein kinase-like (PK-like)"/>
    <property type="match status" value="1"/>
</dbReference>
<dbReference type="PANTHER" id="PTHR43289:SF6">
    <property type="entry name" value="SERINE_THREONINE-PROTEIN KINASE NEKL-3"/>
    <property type="match status" value="1"/>
</dbReference>
<dbReference type="GO" id="GO:0004674">
    <property type="term" value="F:protein serine/threonine kinase activity"/>
    <property type="evidence" value="ECO:0007669"/>
    <property type="project" value="UniProtKB-KW"/>
</dbReference>
<evidence type="ECO:0000256" key="7">
    <source>
        <dbReference type="ARBA" id="ARBA00022692"/>
    </source>
</evidence>
<comment type="catalytic activity">
    <reaction evidence="14">
        <text>L-seryl-[protein] + ATP = O-phospho-L-seryl-[protein] + ADP + H(+)</text>
        <dbReference type="Rhea" id="RHEA:17989"/>
        <dbReference type="Rhea" id="RHEA-COMP:9863"/>
        <dbReference type="Rhea" id="RHEA-COMP:11604"/>
        <dbReference type="ChEBI" id="CHEBI:15378"/>
        <dbReference type="ChEBI" id="CHEBI:29999"/>
        <dbReference type="ChEBI" id="CHEBI:30616"/>
        <dbReference type="ChEBI" id="CHEBI:83421"/>
        <dbReference type="ChEBI" id="CHEBI:456216"/>
        <dbReference type="EC" id="2.7.11.1"/>
    </reaction>
</comment>
<keyword evidence="8" id="KW-0547">Nucleotide-binding</keyword>
<feature type="region of interest" description="Disordered" evidence="15">
    <location>
        <begin position="332"/>
        <end position="353"/>
    </location>
</feature>
<evidence type="ECO:0000313" key="20">
    <source>
        <dbReference type="Proteomes" id="UP000515498"/>
    </source>
</evidence>
<sequence>MALSVGTVFAGYTIEAVAGSGGMGTVYRAAHPRLPRSDALKILSEEYSRDEQIRRRFLREADVAIKLDHPNIVTVYDRGETDDGRLWIAMQYVAGSDADKETRDGQMTPSRALHIIDEVAAALDYAHRRHILHRDVKPANFLLAKNDDDDDAADERVFLADFGIARALDEAAAGLTQTGIVMASIAFTAPESIKASGVDHRADIYSLGCSLYNLLTGKTPFSRSGAGGMAGVAAAHLFEPPPRVTEYAPTLPVALDAVIAKAMAKEPDGRYQSARELADAATQALADVVPAPNAQPEDRFRPPPSTTAPPPADEVTDEISYLSDFFSGPDATAAPSLPQPLTSPAEPTHRRRPSRRAVIIGAAALVVVILAAATTLLLRGPDEPRYQAQTLVHLHGSTEVAVAPRAVTALGPGDADAVLSLGVQPVALTAPNGRLPNWEQSALSGSPPVLSAIDTAAVAAAHPDLIIATGDIDDATYGKLAAIAPTITRPAEAANQGWNWQNQLTWIGRILGRQPKAEELIRSVNSLQGDLSNQNPGLRGKSVEAVRVSDSGVAEVLTPSFAADYLESLGFRYNPDLARNPVDIGTTRPVADLARIYQIETDVLVVIRTDAEAGRGGFAGLPKPFATYAGRMVIVDEPNAVAAFDDPGGYLAIKFLDDNLVSRLSTP</sequence>
<evidence type="ECO:0000256" key="11">
    <source>
        <dbReference type="ARBA" id="ARBA00022989"/>
    </source>
</evidence>
<keyword evidence="5" id="KW-0597">Phosphoprotein</keyword>
<evidence type="ECO:0000256" key="13">
    <source>
        <dbReference type="ARBA" id="ARBA00047899"/>
    </source>
</evidence>
<evidence type="ECO:0000256" key="14">
    <source>
        <dbReference type="ARBA" id="ARBA00048679"/>
    </source>
</evidence>
<evidence type="ECO:0000259" key="17">
    <source>
        <dbReference type="PROSITE" id="PS50011"/>
    </source>
</evidence>
<dbReference type="KEGG" id="mflu:HZU40_34110"/>
<keyword evidence="4" id="KW-0723">Serine/threonine-protein kinase</keyword>
<dbReference type="Pfam" id="PF01497">
    <property type="entry name" value="Peripla_BP_2"/>
    <property type="match status" value="1"/>
</dbReference>
<keyword evidence="10" id="KW-0067">ATP-binding</keyword>
<dbReference type="PROSITE" id="PS50983">
    <property type="entry name" value="FE_B12_PBP"/>
    <property type="match status" value="1"/>
</dbReference>
<evidence type="ECO:0000256" key="5">
    <source>
        <dbReference type="ARBA" id="ARBA00022553"/>
    </source>
</evidence>
<evidence type="ECO:0000313" key="19">
    <source>
        <dbReference type="EMBL" id="QNJ96560.1"/>
    </source>
</evidence>
<dbReference type="Gene3D" id="1.10.510.10">
    <property type="entry name" value="Transferase(Phosphotransferase) domain 1"/>
    <property type="match status" value="1"/>
</dbReference>
<dbReference type="RefSeq" id="WP_187099650.1">
    <property type="nucleotide sequence ID" value="NZ_CP059895.1"/>
</dbReference>
<geneLocation type="plasmid" evidence="19 20">
    <name>unnamed1</name>
</geneLocation>
<evidence type="ECO:0000256" key="10">
    <source>
        <dbReference type="ARBA" id="ARBA00022840"/>
    </source>
</evidence>
<keyword evidence="11 16" id="KW-1133">Transmembrane helix</keyword>
<feature type="domain" description="Fe/B12 periplasmic-binding" evidence="18">
    <location>
        <begin position="406"/>
        <end position="667"/>
    </location>
</feature>
<evidence type="ECO:0000256" key="3">
    <source>
        <dbReference type="ARBA" id="ARBA00022475"/>
    </source>
</evidence>
<reference evidence="19 20" key="1">
    <citation type="submission" date="2020-07" db="EMBL/GenBank/DDBJ databases">
        <title>Draft genome sequence of four isobutane-metabolizing strains capable of cometabolically degrading diverse ether contaminants.</title>
        <authorList>
            <person name="Chen W."/>
            <person name="Faulkner N."/>
            <person name="Smith C."/>
            <person name="Hyman M."/>
        </authorList>
    </citation>
    <scope>NUCLEOTIDE SEQUENCE [LARGE SCALE GENOMIC DNA]</scope>
    <source>
        <strain evidence="19 20">2A</strain>
        <plasmid evidence="19 20">unnamed1</plasmid>
    </source>
</reference>
<dbReference type="GO" id="GO:0045717">
    <property type="term" value="P:negative regulation of fatty acid biosynthetic process"/>
    <property type="evidence" value="ECO:0007669"/>
    <property type="project" value="UniProtKB-ARBA"/>
</dbReference>
<comment type="subcellular location">
    <subcellularLocation>
        <location evidence="1">Cell membrane</location>
        <topology evidence="1">Single-pass membrane protein</topology>
    </subcellularLocation>
</comment>
<dbReference type="EC" id="2.7.11.1" evidence="2"/>
<evidence type="ECO:0000256" key="15">
    <source>
        <dbReference type="SAM" id="MobiDB-lite"/>
    </source>
</evidence>
<organism evidence="19 20">
    <name type="scientific">Mycolicibacterium fluoranthenivorans</name>
    <dbReference type="NCBI Taxonomy" id="258505"/>
    <lineage>
        <taxon>Bacteria</taxon>
        <taxon>Bacillati</taxon>
        <taxon>Actinomycetota</taxon>
        <taxon>Actinomycetes</taxon>
        <taxon>Mycobacteriales</taxon>
        <taxon>Mycobacteriaceae</taxon>
        <taxon>Mycolicibacterium</taxon>
    </lineage>
</organism>
<evidence type="ECO:0000256" key="16">
    <source>
        <dbReference type="SAM" id="Phobius"/>
    </source>
</evidence>
<dbReference type="FunFam" id="3.30.200.20:FF:000035">
    <property type="entry name" value="Serine/threonine protein kinase Stk1"/>
    <property type="match status" value="1"/>
</dbReference>
<feature type="region of interest" description="Disordered" evidence="15">
    <location>
        <begin position="291"/>
        <end position="314"/>
    </location>
</feature>
<dbReference type="CDD" id="cd14014">
    <property type="entry name" value="STKc_PknB_like"/>
    <property type="match status" value="1"/>
</dbReference>
<feature type="domain" description="Protein kinase" evidence="17">
    <location>
        <begin position="12"/>
        <end position="285"/>
    </location>
</feature>
<evidence type="ECO:0000256" key="12">
    <source>
        <dbReference type="ARBA" id="ARBA00023136"/>
    </source>
</evidence>
<evidence type="ECO:0000256" key="8">
    <source>
        <dbReference type="ARBA" id="ARBA00022741"/>
    </source>
</evidence>
<dbReference type="PROSITE" id="PS00108">
    <property type="entry name" value="PROTEIN_KINASE_ST"/>
    <property type="match status" value="1"/>
</dbReference>
<dbReference type="SUPFAM" id="SSF53807">
    <property type="entry name" value="Helical backbone' metal receptor"/>
    <property type="match status" value="1"/>
</dbReference>
<feature type="transmembrane region" description="Helical" evidence="16">
    <location>
        <begin position="357"/>
        <end position="378"/>
    </location>
</feature>
<protein>
    <recommendedName>
        <fullName evidence="2">non-specific serine/threonine protein kinase</fullName>
        <ecNumber evidence="2">2.7.11.1</ecNumber>
    </recommendedName>
</protein>
<keyword evidence="9 19" id="KW-0418">Kinase</keyword>
<dbReference type="Pfam" id="PF00069">
    <property type="entry name" value="Pkinase"/>
    <property type="match status" value="1"/>
</dbReference>
<dbReference type="Proteomes" id="UP000515498">
    <property type="component" value="Plasmid unnamed1"/>
</dbReference>
<dbReference type="GO" id="GO:0005886">
    <property type="term" value="C:plasma membrane"/>
    <property type="evidence" value="ECO:0007669"/>
    <property type="project" value="UniProtKB-SubCell"/>
</dbReference>
<keyword evidence="7 16" id="KW-0812">Transmembrane</keyword>
<dbReference type="EMBL" id="CP059895">
    <property type="protein sequence ID" value="QNJ96560.1"/>
    <property type="molecule type" value="Genomic_DNA"/>
</dbReference>
<comment type="catalytic activity">
    <reaction evidence="13">
        <text>L-threonyl-[protein] + ATP = O-phospho-L-threonyl-[protein] + ADP + H(+)</text>
        <dbReference type="Rhea" id="RHEA:46608"/>
        <dbReference type="Rhea" id="RHEA-COMP:11060"/>
        <dbReference type="Rhea" id="RHEA-COMP:11605"/>
        <dbReference type="ChEBI" id="CHEBI:15378"/>
        <dbReference type="ChEBI" id="CHEBI:30013"/>
        <dbReference type="ChEBI" id="CHEBI:30616"/>
        <dbReference type="ChEBI" id="CHEBI:61977"/>
        <dbReference type="ChEBI" id="CHEBI:456216"/>
        <dbReference type="EC" id="2.7.11.1"/>
    </reaction>
</comment>
<evidence type="ECO:0000256" key="4">
    <source>
        <dbReference type="ARBA" id="ARBA00022527"/>
    </source>
</evidence>
<keyword evidence="12 16" id="KW-0472">Membrane</keyword>
<dbReference type="InterPro" id="IPR011009">
    <property type="entry name" value="Kinase-like_dom_sf"/>
</dbReference>